<evidence type="ECO:0000313" key="13">
    <source>
        <dbReference type="Proteomes" id="UP001275084"/>
    </source>
</evidence>
<evidence type="ECO:0000256" key="7">
    <source>
        <dbReference type="ARBA" id="ARBA00022801"/>
    </source>
</evidence>
<evidence type="ECO:0000256" key="2">
    <source>
        <dbReference type="ARBA" id="ARBA00011098"/>
    </source>
</evidence>
<dbReference type="Pfam" id="PF01398">
    <property type="entry name" value="JAB"/>
    <property type="match status" value="1"/>
</dbReference>
<feature type="domain" description="MPN" evidence="11">
    <location>
        <begin position="44"/>
        <end position="197"/>
    </location>
</feature>
<dbReference type="InterPro" id="IPR000555">
    <property type="entry name" value="JAMM/MPN+_dom"/>
</dbReference>
<dbReference type="FunFam" id="3.40.140.10:FF:000003">
    <property type="entry name" value="COP9 signalosome complex subunit 5"/>
    <property type="match status" value="1"/>
</dbReference>
<keyword evidence="6" id="KW-0736">Signalosome</keyword>
<keyword evidence="9" id="KW-0482">Metalloprotease</keyword>
<comment type="subunit">
    <text evidence="2">Component of the COP9 signalosome (CSN) complex.</text>
</comment>
<dbReference type="SUPFAM" id="SSF102712">
    <property type="entry name" value="JAB1/MPN domain"/>
    <property type="match status" value="1"/>
</dbReference>
<accession>A0AAJ0HLY6</accession>
<keyword evidence="8" id="KW-0862">Zinc</keyword>
<dbReference type="Proteomes" id="UP001275084">
    <property type="component" value="Unassembled WGS sequence"/>
</dbReference>
<dbReference type="InterPro" id="IPR050242">
    <property type="entry name" value="JAMM_MPN+_peptidase_M67A"/>
</dbReference>
<name>A0AAJ0HLY6_9PEZI</name>
<dbReference type="PROSITE" id="PS50249">
    <property type="entry name" value="MPN"/>
    <property type="match status" value="1"/>
</dbReference>
<dbReference type="GO" id="GO:0006508">
    <property type="term" value="P:proteolysis"/>
    <property type="evidence" value="ECO:0007669"/>
    <property type="project" value="UniProtKB-KW"/>
</dbReference>
<evidence type="ECO:0000256" key="9">
    <source>
        <dbReference type="ARBA" id="ARBA00023049"/>
    </source>
</evidence>
<feature type="region of interest" description="Disordered" evidence="10">
    <location>
        <begin position="197"/>
        <end position="225"/>
    </location>
</feature>
<evidence type="ECO:0000313" key="12">
    <source>
        <dbReference type="EMBL" id="KAK3357016.1"/>
    </source>
</evidence>
<dbReference type="SMART" id="SM00232">
    <property type="entry name" value="JAB_MPN"/>
    <property type="match status" value="1"/>
</dbReference>
<dbReference type="GO" id="GO:0000338">
    <property type="term" value="P:protein deneddylation"/>
    <property type="evidence" value="ECO:0007669"/>
    <property type="project" value="UniProtKB-ARBA"/>
</dbReference>
<evidence type="ECO:0000256" key="5">
    <source>
        <dbReference type="ARBA" id="ARBA00022723"/>
    </source>
</evidence>
<dbReference type="InterPro" id="IPR040961">
    <property type="entry name" value="CSN5_C"/>
</dbReference>
<keyword evidence="13" id="KW-1185">Reference proteome</keyword>
<dbReference type="CDD" id="cd08069">
    <property type="entry name" value="MPN_RPN11_CSN5"/>
    <property type="match status" value="1"/>
</dbReference>
<dbReference type="InterPro" id="IPR037518">
    <property type="entry name" value="MPN"/>
</dbReference>
<protein>
    <recommendedName>
        <fullName evidence="3">COP9 signalosome complex subunit 5</fullName>
    </recommendedName>
</protein>
<organism evidence="12 13">
    <name type="scientific">Lasiosphaeria hispida</name>
    <dbReference type="NCBI Taxonomy" id="260671"/>
    <lineage>
        <taxon>Eukaryota</taxon>
        <taxon>Fungi</taxon>
        <taxon>Dikarya</taxon>
        <taxon>Ascomycota</taxon>
        <taxon>Pezizomycotina</taxon>
        <taxon>Sordariomycetes</taxon>
        <taxon>Sordariomycetidae</taxon>
        <taxon>Sordariales</taxon>
        <taxon>Lasiosphaeriaceae</taxon>
        <taxon>Lasiosphaeria</taxon>
    </lineage>
</organism>
<evidence type="ECO:0000256" key="6">
    <source>
        <dbReference type="ARBA" id="ARBA00022790"/>
    </source>
</evidence>
<evidence type="ECO:0000256" key="10">
    <source>
        <dbReference type="SAM" id="MobiDB-lite"/>
    </source>
</evidence>
<evidence type="ECO:0000256" key="8">
    <source>
        <dbReference type="ARBA" id="ARBA00022833"/>
    </source>
</evidence>
<comment type="similarity">
    <text evidence="1">Belongs to the peptidase M67A family. CSN5 subfamily.</text>
</comment>
<dbReference type="GO" id="GO:0046872">
    <property type="term" value="F:metal ion binding"/>
    <property type="evidence" value="ECO:0007669"/>
    <property type="project" value="UniProtKB-KW"/>
</dbReference>
<keyword evidence="4 12" id="KW-0645">Protease</keyword>
<dbReference type="EMBL" id="JAUIQD010000003">
    <property type="protein sequence ID" value="KAK3357016.1"/>
    <property type="molecule type" value="Genomic_DNA"/>
</dbReference>
<dbReference type="Pfam" id="PF18323">
    <property type="entry name" value="CSN5_C"/>
    <property type="match status" value="1"/>
</dbReference>
<dbReference type="PANTHER" id="PTHR10410">
    <property type="entry name" value="EUKARYOTIC TRANSLATION INITIATION FACTOR 3 -RELATED"/>
    <property type="match status" value="1"/>
</dbReference>
<gene>
    <name evidence="12" type="ORF">B0T25DRAFT_538061</name>
</gene>
<evidence type="ECO:0000259" key="11">
    <source>
        <dbReference type="PROSITE" id="PS50249"/>
    </source>
</evidence>
<dbReference type="AlphaFoldDB" id="A0AAJ0HLY6"/>
<comment type="caution">
    <text evidence="12">The sequence shown here is derived from an EMBL/GenBank/DDBJ whole genome shotgun (WGS) entry which is preliminary data.</text>
</comment>
<keyword evidence="5" id="KW-0479">Metal-binding</keyword>
<feature type="compositionally biased region" description="Low complexity" evidence="10">
    <location>
        <begin position="200"/>
        <end position="212"/>
    </location>
</feature>
<dbReference type="Gene3D" id="3.40.140.10">
    <property type="entry name" value="Cytidine Deaminase, domain 2"/>
    <property type="match status" value="1"/>
</dbReference>
<keyword evidence="7" id="KW-0378">Hydrolase</keyword>
<reference evidence="12" key="1">
    <citation type="journal article" date="2023" name="Mol. Phylogenet. Evol.">
        <title>Genome-scale phylogeny and comparative genomics of the fungal order Sordariales.</title>
        <authorList>
            <person name="Hensen N."/>
            <person name="Bonometti L."/>
            <person name="Westerberg I."/>
            <person name="Brannstrom I.O."/>
            <person name="Guillou S."/>
            <person name="Cros-Aarteil S."/>
            <person name="Calhoun S."/>
            <person name="Haridas S."/>
            <person name="Kuo A."/>
            <person name="Mondo S."/>
            <person name="Pangilinan J."/>
            <person name="Riley R."/>
            <person name="LaButti K."/>
            <person name="Andreopoulos B."/>
            <person name="Lipzen A."/>
            <person name="Chen C."/>
            <person name="Yan M."/>
            <person name="Daum C."/>
            <person name="Ng V."/>
            <person name="Clum A."/>
            <person name="Steindorff A."/>
            <person name="Ohm R.A."/>
            <person name="Martin F."/>
            <person name="Silar P."/>
            <person name="Natvig D.O."/>
            <person name="Lalanne C."/>
            <person name="Gautier V."/>
            <person name="Ament-Velasquez S.L."/>
            <person name="Kruys A."/>
            <person name="Hutchinson M.I."/>
            <person name="Powell A.J."/>
            <person name="Barry K."/>
            <person name="Miller A.N."/>
            <person name="Grigoriev I.V."/>
            <person name="Debuchy R."/>
            <person name="Gladieux P."/>
            <person name="Hiltunen Thoren M."/>
            <person name="Johannesson H."/>
        </authorList>
    </citation>
    <scope>NUCLEOTIDE SEQUENCE</scope>
    <source>
        <strain evidence="12">CBS 955.72</strain>
    </source>
</reference>
<dbReference type="GO" id="GO:0008180">
    <property type="term" value="C:COP9 signalosome"/>
    <property type="evidence" value="ECO:0007669"/>
    <property type="project" value="UniProtKB-KW"/>
</dbReference>
<evidence type="ECO:0000256" key="3">
    <source>
        <dbReference type="ARBA" id="ARBA00014880"/>
    </source>
</evidence>
<dbReference type="GO" id="GO:0008237">
    <property type="term" value="F:metallopeptidase activity"/>
    <property type="evidence" value="ECO:0007669"/>
    <property type="project" value="UniProtKB-KW"/>
</dbReference>
<proteinExistence type="inferred from homology"/>
<evidence type="ECO:0000256" key="1">
    <source>
        <dbReference type="ARBA" id="ARBA00006008"/>
    </source>
</evidence>
<evidence type="ECO:0000256" key="4">
    <source>
        <dbReference type="ARBA" id="ARBA00022670"/>
    </source>
</evidence>
<sequence length="371" mass="39382">MELPATDRLSDPQRDALYNYDAASNNAIGSKKPWQKDVHYFKTVRISAVALMKMVMHARSGGALEVMGLMQGYVTDNSSGGSSSAGSSTPGGTLVVTDAFRLPVEGTETRVNAQDDANEYLVEYLRLCREEGSREENVIGWYHSHPGYGCWLSGIDVSTQHLQQSFNDPFVAVVIDPDRTISANKVEIGAFRTYPESHKAAAPSTTGEASAGSGSGGGVVGQDGSQSVPVAKAEDFGAHASKYYALEVEHFKSTLDSRLLELLWNKYWVQTLAQNPLITNRDYASSQMADLGVRVHEAAGLVSRTSRGGGQGAAGAVSAKGMNAAMEKIVRDVNQVAAKERAGLMAAEVKTKLFGDGTGNAPACGCGRGGH</sequence>
<reference evidence="12" key="2">
    <citation type="submission" date="2023-06" db="EMBL/GenBank/DDBJ databases">
        <authorList>
            <consortium name="Lawrence Berkeley National Laboratory"/>
            <person name="Haridas S."/>
            <person name="Hensen N."/>
            <person name="Bonometti L."/>
            <person name="Westerberg I."/>
            <person name="Brannstrom I.O."/>
            <person name="Guillou S."/>
            <person name="Cros-Aarteil S."/>
            <person name="Calhoun S."/>
            <person name="Kuo A."/>
            <person name="Mondo S."/>
            <person name="Pangilinan J."/>
            <person name="Riley R."/>
            <person name="Labutti K."/>
            <person name="Andreopoulos B."/>
            <person name="Lipzen A."/>
            <person name="Chen C."/>
            <person name="Yanf M."/>
            <person name="Daum C."/>
            <person name="Ng V."/>
            <person name="Clum A."/>
            <person name="Steindorff A."/>
            <person name="Ohm R."/>
            <person name="Martin F."/>
            <person name="Silar P."/>
            <person name="Natvig D."/>
            <person name="Lalanne C."/>
            <person name="Gautier V."/>
            <person name="Ament-Velasquez S.L."/>
            <person name="Kruys A."/>
            <person name="Hutchinson M.I."/>
            <person name="Powell A.J."/>
            <person name="Barry K."/>
            <person name="Miller A.N."/>
            <person name="Grigoriev I.V."/>
            <person name="Debuchy R."/>
            <person name="Gladieux P."/>
            <person name="Thoren M.H."/>
            <person name="Johannesson H."/>
        </authorList>
    </citation>
    <scope>NUCLEOTIDE SEQUENCE</scope>
    <source>
        <strain evidence="12">CBS 955.72</strain>
    </source>
</reference>